<reference evidence="4" key="1">
    <citation type="submission" date="2017-08" db="EMBL/GenBank/DDBJ databases">
        <title>Haloferax marisrubri sp. nov., isolated from the Discovery deep brine-seawater interface in the Red Sea.</title>
        <authorList>
            <person name="Zhang G."/>
            <person name="Stingl U."/>
        </authorList>
    </citation>
    <scope>NUCLEOTIDE SEQUENCE [LARGE SCALE GENOMIC DNA]</scope>
    <source>
        <strain evidence="4">SB3</strain>
    </source>
</reference>
<evidence type="ECO:0000259" key="3">
    <source>
        <dbReference type="Pfam" id="PF26238"/>
    </source>
</evidence>
<protein>
    <submittedName>
        <fullName evidence="4">Uncharacterized protein</fullName>
    </submittedName>
</protein>
<gene>
    <name evidence="4" type="ORF">AUR65_005535</name>
</gene>
<dbReference type="Pfam" id="PF26237">
    <property type="entry name" value="DUF8054_C"/>
    <property type="match status" value="1"/>
</dbReference>
<evidence type="ECO:0000259" key="1">
    <source>
        <dbReference type="Pfam" id="PF26236"/>
    </source>
</evidence>
<dbReference type="InterPro" id="IPR058775">
    <property type="entry name" value="DUF8054_M"/>
</dbReference>
<feature type="domain" description="DUF8054" evidence="2">
    <location>
        <begin position="218"/>
        <end position="263"/>
    </location>
</feature>
<dbReference type="InterPro" id="IPR058674">
    <property type="entry name" value="DUF8054_N"/>
</dbReference>
<dbReference type="EMBL" id="LOPW02000005">
    <property type="protein sequence ID" value="POG56522.1"/>
    <property type="molecule type" value="Genomic_DNA"/>
</dbReference>
<feature type="domain" description="DUF8054" evidence="3">
    <location>
        <begin position="108"/>
        <end position="198"/>
    </location>
</feature>
<dbReference type="AlphaFoldDB" id="A0A2P4NTP1"/>
<evidence type="ECO:0000313" key="4">
    <source>
        <dbReference type="EMBL" id="POG56522.1"/>
    </source>
</evidence>
<evidence type="ECO:0000259" key="2">
    <source>
        <dbReference type="Pfam" id="PF26237"/>
    </source>
</evidence>
<dbReference type="Proteomes" id="UP000053621">
    <property type="component" value="Unassembled WGS sequence"/>
</dbReference>
<name>A0A2P4NTP1_9EURY</name>
<keyword evidence="5" id="KW-1185">Reference proteome</keyword>
<dbReference type="InterPro" id="IPR058675">
    <property type="entry name" value="DUF8054_C"/>
</dbReference>
<sequence length="266" mass="28091">MSVIDSLKRPEHTGENRCLPCTAVNVALVVVVGLAVSVLSPFAGLVVLVGGALSVYFRGYVVPGTPSFAPQLVAALGLAGVFDHGDEDSAPDRRSESLDANVDPDVMLSTLLNAGVLVEEEDGLFLADDAREEWESTMATLRKTTDEELAEAVANAVPFEATVDAEFDGISLDGPSMSVWISRPQAIADVATLYTVVEREVDPMVALAATEPMRMFTEVCPDCGGPVEETTTRNCCGGTAGLYDSPEHEVLGCADCGAVVYEFPDE</sequence>
<evidence type="ECO:0000313" key="5">
    <source>
        <dbReference type="Proteomes" id="UP000053621"/>
    </source>
</evidence>
<accession>A0A2P4NTP1</accession>
<organism evidence="4 5">
    <name type="scientific">Haloferax marisrubri</name>
    <dbReference type="NCBI Taxonomy" id="1544719"/>
    <lineage>
        <taxon>Archaea</taxon>
        <taxon>Methanobacteriati</taxon>
        <taxon>Methanobacteriota</taxon>
        <taxon>Stenosarchaea group</taxon>
        <taxon>Halobacteria</taxon>
        <taxon>Halobacteriales</taxon>
        <taxon>Haloferacaceae</taxon>
        <taxon>Haloferax</taxon>
    </lineage>
</organism>
<proteinExistence type="predicted"/>
<dbReference type="RefSeq" id="WP_058569065.1">
    <property type="nucleotide sequence ID" value="NZ_LOPW02000005.1"/>
</dbReference>
<feature type="domain" description="DUF8054" evidence="1">
    <location>
        <begin position="5"/>
        <end position="78"/>
    </location>
</feature>
<comment type="caution">
    <text evidence="4">The sequence shown here is derived from an EMBL/GenBank/DDBJ whole genome shotgun (WGS) entry which is preliminary data.</text>
</comment>
<dbReference type="Pfam" id="PF26238">
    <property type="entry name" value="DUF8054_M"/>
    <property type="match status" value="1"/>
</dbReference>
<dbReference type="Pfam" id="PF26236">
    <property type="entry name" value="DUF8054_N"/>
    <property type="match status" value="1"/>
</dbReference>
<dbReference type="OrthoDB" id="205972at2157"/>